<accession>A0ABR6ZJI2</accession>
<gene>
    <name evidence="1" type="ORF">H8L47_27955</name>
</gene>
<dbReference type="EMBL" id="JACOFX010000032">
    <property type="protein sequence ID" value="MBC3911402.1"/>
    <property type="molecule type" value="Genomic_DNA"/>
</dbReference>
<proteinExistence type="predicted"/>
<dbReference type="Proteomes" id="UP000646911">
    <property type="component" value="Unassembled WGS sequence"/>
</dbReference>
<sequence length="60" mass="7022">MYADKKRLKDNKLTLRFDDYEFELIIAMAAYQGEQPSAYLRELVLREAEAQLPQISVIKS</sequence>
<name>A0ABR6ZJI2_9BURK</name>
<reference evidence="1 2" key="1">
    <citation type="submission" date="2020-08" db="EMBL/GenBank/DDBJ databases">
        <title>Novel species isolated from subtropical streams in China.</title>
        <authorList>
            <person name="Lu H."/>
        </authorList>
    </citation>
    <scope>NUCLEOTIDE SEQUENCE [LARGE SCALE GENOMIC DNA]</scope>
    <source>
        <strain evidence="1 2">NL8W</strain>
    </source>
</reference>
<comment type="caution">
    <text evidence="1">The sequence shown here is derived from an EMBL/GenBank/DDBJ whole genome shotgun (WGS) entry which is preliminary data.</text>
</comment>
<dbReference type="RefSeq" id="WP_186957113.1">
    <property type="nucleotide sequence ID" value="NZ_JACOFX010000032.1"/>
</dbReference>
<evidence type="ECO:0000313" key="2">
    <source>
        <dbReference type="Proteomes" id="UP000646911"/>
    </source>
</evidence>
<protein>
    <recommendedName>
        <fullName evidence="3">CopG family transcriptional regulator</fullName>
    </recommendedName>
</protein>
<evidence type="ECO:0000313" key="1">
    <source>
        <dbReference type="EMBL" id="MBC3911402.1"/>
    </source>
</evidence>
<organism evidence="1 2">
    <name type="scientific">Undibacterium umbellatum</name>
    <dbReference type="NCBI Taxonomy" id="2762300"/>
    <lineage>
        <taxon>Bacteria</taxon>
        <taxon>Pseudomonadati</taxon>
        <taxon>Pseudomonadota</taxon>
        <taxon>Betaproteobacteria</taxon>
        <taxon>Burkholderiales</taxon>
        <taxon>Oxalobacteraceae</taxon>
        <taxon>Undibacterium</taxon>
    </lineage>
</organism>
<keyword evidence="2" id="KW-1185">Reference proteome</keyword>
<evidence type="ECO:0008006" key="3">
    <source>
        <dbReference type="Google" id="ProtNLM"/>
    </source>
</evidence>